<dbReference type="EMBL" id="MW000467">
    <property type="protein sequence ID" value="QOL00362.1"/>
    <property type="molecule type" value="Genomic_DNA"/>
</dbReference>
<reference evidence="1" key="1">
    <citation type="submission" date="2020-09" db="EMBL/GenBank/DDBJ databases">
        <title>A new high-throughput screening method to detect antimicrobial volatiles from metagenomic clone libraries.</title>
        <authorList>
            <person name="Stocker F."/>
            <person name="Obermeier M."/>
            <person name="Resch K."/>
            <person name="Berg G."/>
            <person name="Mueller Bogota C.A."/>
        </authorList>
    </citation>
    <scope>NUCLEOTIDE SEQUENCE</scope>
</reference>
<name>A0A7L9QBT3_9ZZZZ</name>
<protein>
    <submittedName>
        <fullName evidence="1">Uncharacterized protein</fullName>
    </submittedName>
</protein>
<accession>A0A7L9QBT3</accession>
<proteinExistence type="predicted"/>
<dbReference type="AlphaFoldDB" id="A0A7L9QBT3"/>
<evidence type="ECO:0000313" key="1">
    <source>
        <dbReference type="EMBL" id="QOL00362.1"/>
    </source>
</evidence>
<sequence>MQRPEATLTILPGEDGTFVVETSHSAYLIDTDARTAERWPAHPGAPALQGDGTPLMYREIHCVIGDDLTIVYAPTNEKPTGFQRSATQVESITRAWPKGWPFGD</sequence>
<organism evidence="1">
    <name type="scientific">uncultured organism</name>
    <dbReference type="NCBI Taxonomy" id="155900"/>
    <lineage>
        <taxon>unclassified sequences</taxon>
        <taxon>environmental samples</taxon>
    </lineage>
</organism>